<dbReference type="HOGENOM" id="CLU_030289_0_0_1"/>
<dbReference type="CDD" id="cd15482">
    <property type="entry name" value="Sialidase_non-viral"/>
    <property type="match status" value="2"/>
</dbReference>
<accession>A1CDY0</accession>
<protein>
    <submittedName>
        <fullName evidence="1">BNR/Asp-box repeat domain protein</fullName>
    </submittedName>
</protein>
<organism evidence="1 2">
    <name type="scientific">Aspergillus clavatus (strain ATCC 1007 / CBS 513.65 / DSM 816 / NCTC 3887 / NRRL 1 / QM 1276 / 107)</name>
    <dbReference type="NCBI Taxonomy" id="344612"/>
    <lineage>
        <taxon>Eukaryota</taxon>
        <taxon>Fungi</taxon>
        <taxon>Dikarya</taxon>
        <taxon>Ascomycota</taxon>
        <taxon>Pezizomycotina</taxon>
        <taxon>Eurotiomycetes</taxon>
        <taxon>Eurotiomycetidae</taxon>
        <taxon>Eurotiales</taxon>
        <taxon>Aspergillaceae</taxon>
        <taxon>Aspergillus</taxon>
        <taxon>Aspergillus subgen. Fumigati</taxon>
    </lineage>
</organism>
<evidence type="ECO:0000313" key="1">
    <source>
        <dbReference type="EMBL" id="EAW12057.1"/>
    </source>
</evidence>
<proteinExistence type="predicted"/>
<sequence length="365" mass="40564">MPGHLGQKILKTFGLDDHGHHDQYNPPSHGVQLQGNRLINNDERILSSQSSGTYPRLARLSDGSILSAFTRFEGPTRVLTVAKSTDGGYTFQDCGEVTRSQGDCDNLFILEVAPSVILGAFRNHDLGPNGPTHFRITVCRSMDGGHTWQYAAQAVEKSPPNGIWEPFMRIGRQGEVQLYYSQEYAHDNQCTMLVRSFDQGSSWSQPECLEGINDRIRDGMIGIAPTVDNGREALVMVFETTRYGTFNLEALISYDDGRSWGYRHEVYVPPRGHNAGAPQIASFADGSLAAIFMTDEDERHVQWTENACIKMVFAGPPQEGRIYWTRPTVICPHSSHWPGVLALDHHTLLAVYECGGPKGRTVTLQ</sequence>
<dbReference type="EMBL" id="DS027051">
    <property type="protein sequence ID" value="EAW12057.1"/>
    <property type="molecule type" value="Genomic_DNA"/>
</dbReference>
<reference evidence="1 2" key="1">
    <citation type="journal article" date="2008" name="PLoS Genet.">
        <title>Genomic islands in the pathogenic filamentous fungus Aspergillus fumigatus.</title>
        <authorList>
            <person name="Fedorova N.D."/>
            <person name="Khaldi N."/>
            <person name="Joardar V.S."/>
            <person name="Maiti R."/>
            <person name="Amedeo P."/>
            <person name="Anderson M.J."/>
            <person name="Crabtree J."/>
            <person name="Silva J.C."/>
            <person name="Badger J.H."/>
            <person name="Albarraq A."/>
            <person name="Angiuoli S."/>
            <person name="Bussey H."/>
            <person name="Bowyer P."/>
            <person name="Cotty P.J."/>
            <person name="Dyer P.S."/>
            <person name="Egan A."/>
            <person name="Galens K."/>
            <person name="Fraser-Liggett C.M."/>
            <person name="Haas B.J."/>
            <person name="Inman J.M."/>
            <person name="Kent R."/>
            <person name="Lemieux S."/>
            <person name="Malavazi I."/>
            <person name="Orvis J."/>
            <person name="Roemer T."/>
            <person name="Ronning C.M."/>
            <person name="Sundaram J.P."/>
            <person name="Sutton G."/>
            <person name="Turner G."/>
            <person name="Venter J.C."/>
            <person name="White O.R."/>
            <person name="Whitty B.R."/>
            <person name="Youngman P."/>
            <person name="Wolfe K.H."/>
            <person name="Goldman G.H."/>
            <person name="Wortman J.R."/>
            <person name="Jiang B."/>
            <person name="Denning D.W."/>
            <person name="Nierman W.C."/>
        </authorList>
    </citation>
    <scope>NUCLEOTIDE SEQUENCE [LARGE SCALE GENOMIC DNA]</scope>
    <source>
        <strain evidence="2">ATCC 1007 / CBS 513.65 / DSM 816 / NCTC 3887 / NRRL 1</strain>
    </source>
</reference>
<dbReference type="PANTHER" id="PTHR38792">
    <property type="entry name" value="BNR/ASP-BOX REPEAT DOMAIN PROTEIN (AFU_ORTHOLOGUE AFUA_7G06430)-RELATED"/>
    <property type="match status" value="1"/>
</dbReference>
<dbReference type="KEGG" id="act:ACLA_008170"/>
<dbReference type="STRING" id="344612.A1CDY0"/>
<gene>
    <name evidence="1" type="ORF">ACLA_008170</name>
</gene>
<dbReference type="Proteomes" id="UP000006701">
    <property type="component" value="Unassembled WGS sequence"/>
</dbReference>
<dbReference type="Gene3D" id="2.120.10.10">
    <property type="match status" value="1"/>
</dbReference>
<dbReference type="OrthoDB" id="2739686at2759"/>
<name>A1CDY0_ASPCL</name>
<dbReference type="OMA" id="QEFAHNN"/>
<keyword evidence="2" id="KW-1185">Reference proteome</keyword>
<dbReference type="GeneID" id="4705456"/>
<dbReference type="VEuPathDB" id="FungiDB:ACLA_008170"/>
<dbReference type="SUPFAM" id="SSF50939">
    <property type="entry name" value="Sialidases"/>
    <property type="match status" value="1"/>
</dbReference>
<dbReference type="RefSeq" id="XP_001273483.1">
    <property type="nucleotide sequence ID" value="XM_001273482.1"/>
</dbReference>
<dbReference type="InterPro" id="IPR036278">
    <property type="entry name" value="Sialidase_sf"/>
</dbReference>
<dbReference type="AlphaFoldDB" id="A1CDY0"/>
<evidence type="ECO:0000313" key="2">
    <source>
        <dbReference type="Proteomes" id="UP000006701"/>
    </source>
</evidence>
<dbReference type="eggNOG" id="ENOG502SJ2P">
    <property type="taxonomic scope" value="Eukaryota"/>
</dbReference>
<dbReference type="PANTHER" id="PTHR38792:SF3">
    <property type="entry name" value="BNR_ASP-BOX REPEAT DOMAIN PROTEIN (AFU_ORTHOLOGUE AFUA_7G06430)-RELATED"/>
    <property type="match status" value="1"/>
</dbReference>